<evidence type="ECO:0000313" key="2">
    <source>
        <dbReference type="EMBL" id="KAJ7407040.1"/>
    </source>
</evidence>
<keyword evidence="3" id="KW-1185">Reference proteome</keyword>
<name>A0ABQ9CV33_9PASS</name>
<dbReference type="EMBL" id="WHWB01034619">
    <property type="protein sequence ID" value="KAJ7407040.1"/>
    <property type="molecule type" value="Genomic_DNA"/>
</dbReference>
<protein>
    <recommendedName>
        <fullName evidence="4">Ig-like domain-containing protein</fullName>
    </recommendedName>
</protein>
<sequence length="98" mass="10479">MEALAMEKGTPGKTTEGDQLTVTCSPVGTWPSMEMVPTDSVVHQTYLASWAKDFNGVTLGKTWDMISTEVCAAPQQHHVPAVSARTCVLGRDFGNPGL</sequence>
<dbReference type="Proteomes" id="UP001145742">
    <property type="component" value="Unassembled WGS sequence"/>
</dbReference>
<evidence type="ECO:0008006" key="4">
    <source>
        <dbReference type="Google" id="ProtNLM"/>
    </source>
</evidence>
<evidence type="ECO:0000313" key="3">
    <source>
        <dbReference type="Proteomes" id="UP001145742"/>
    </source>
</evidence>
<reference evidence="2" key="1">
    <citation type="submission" date="2019-10" db="EMBL/GenBank/DDBJ databases">
        <authorList>
            <person name="Soares A.E.R."/>
            <person name="Aleixo A."/>
            <person name="Schneider P."/>
            <person name="Miyaki C.Y."/>
            <person name="Schneider M.P."/>
            <person name="Mello C."/>
            <person name="Vasconcelos A.T.R."/>
        </authorList>
    </citation>
    <scope>NUCLEOTIDE SEQUENCE</scope>
    <source>
        <tissue evidence="2">Muscle</tissue>
    </source>
</reference>
<evidence type="ECO:0000256" key="1">
    <source>
        <dbReference type="SAM" id="MobiDB-lite"/>
    </source>
</evidence>
<organism evidence="2 3">
    <name type="scientific">Willisornis vidua</name>
    <name type="common">Xingu scale-backed antbird</name>
    <dbReference type="NCBI Taxonomy" id="1566151"/>
    <lineage>
        <taxon>Eukaryota</taxon>
        <taxon>Metazoa</taxon>
        <taxon>Chordata</taxon>
        <taxon>Craniata</taxon>
        <taxon>Vertebrata</taxon>
        <taxon>Euteleostomi</taxon>
        <taxon>Archelosauria</taxon>
        <taxon>Archosauria</taxon>
        <taxon>Dinosauria</taxon>
        <taxon>Saurischia</taxon>
        <taxon>Theropoda</taxon>
        <taxon>Coelurosauria</taxon>
        <taxon>Aves</taxon>
        <taxon>Neognathae</taxon>
        <taxon>Neoaves</taxon>
        <taxon>Telluraves</taxon>
        <taxon>Australaves</taxon>
        <taxon>Passeriformes</taxon>
        <taxon>Thamnophilidae</taxon>
        <taxon>Willisornis</taxon>
    </lineage>
</organism>
<feature type="region of interest" description="Disordered" evidence="1">
    <location>
        <begin position="1"/>
        <end position="22"/>
    </location>
</feature>
<comment type="caution">
    <text evidence="2">The sequence shown here is derived from an EMBL/GenBank/DDBJ whole genome shotgun (WGS) entry which is preliminary data.</text>
</comment>
<gene>
    <name evidence="2" type="ORF">WISP_129390</name>
</gene>
<proteinExistence type="predicted"/>
<accession>A0ABQ9CV33</accession>